<keyword evidence="6" id="KW-1185">Reference proteome</keyword>
<dbReference type="Proteomes" id="UP000076586">
    <property type="component" value="Unassembled WGS sequence"/>
</dbReference>
<dbReference type="SUPFAM" id="SSF111384">
    <property type="entry name" value="OmpH-like"/>
    <property type="match status" value="1"/>
</dbReference>
<dbReference type="PANTHER" id="PTHR35089">
    <property type="entry name" value="CHAPERONE PROTEIN SKP"/>
    <property type="match status" value="1"/>
</dbReference>
<dbReference type="GO" id="GO:0051082">
    <property type="term" value="F:unfolded protein binding"/>
    <property type="evidence" value="ECO:0007669"/>
    <property type="project" value="InterPro"/>
</dbReference>
<reference evidence="6" key="2">
    <citation type="journal article" date="2017" name="Genome Announc.">
        <title>Draft genome sequence of Paludibacter jiangxiensis NM7(T), a propionate-producing fermentative bacterium.</title>
        <authorList>
            <person name="Qiu Y.-L."/>
            <person name="Tourlousse D.M."/>
            <person name="Matsuura N."/>
            <person name="Ohashi A."/>
            <person name="Sekiguchi Y."/>
        </authorList>
    </citation>
    <scope>NUCLEOTIDE SEQUENCE [LARGE SCALE GENOMIC DNA]</scope>
    <source>
        <strain evidence="6">NM7</strain>
    </source>
</reference>
<protein>
    <submittedName>
        <fullName evidence="5">Outer membrane protein</fullName>
    </submittedName>
</protein>
<gene>
    <name evidence="5" type="ORF">PJIAN_396</name>
</gene>
<proteinExistence type="inferred from homology"/>
<sequence>MLKKIIVLVLCVAPIMAFAQNKFGHVNSQDVYNAMPEKATVEKTLQDLATNYENEINKMRDEYNKRVKEFVDKKDSMPQSILQARQSEIVEMEQRISTLNQTAQNDLQKKQQELVQPIVDKIKKAINDVGLENGFIYIFDLQVPAILYHSDQSVDVLPLVKKKLNIK</sequence>
<feature type="signal peptide" evidence="4">
    <location>
        <begin position="1"/>
        <end position="19"/>
    </location>
</feature>
<evidence type="ECO:0000256" key="4">
    <source>
        <dbReference type="SAM" id="SignalP"/>
    </source>
</evidence>
<comment type="caution">
    <text evidence="5">The sequence shown here is derived from an EMBL/GenBank/DDBJ whole genome shotgun (WGS) entry which is preliminary data.</text>
</comment>
<evidence type="ECO:0000256" key="2">
    <source>
        <dbReference type="ARBA" id="ARBA00022729"/>
    </source>
</evidence>
<dbReference type="STRING" id="681398.PJIAN_396"/>
<dbReference type="InterPro" id="IPR005632">
    <property type="entry name" value="Chaperone_Skp"/>
</dbReference>
<comment type="similarity">
    <text evidence="1">Belongs to the Skp family.</text>
</comment>
<keyword evidence="2 4" id="KW-0732">Signal</keyword>
<dbReference type="RefSeq" id="WP_068703421.1">
    <property type="nucleotide sequence ID" value="NZ_BDCR01000003.1"/>
</dbReference>
<feature type="chain" id="PRO_5007905065" evidence="4">
    <location>
        <begin position="20"/>
        <end position="167"/>
    </location>
</feature>
<dbReference type="GO" id="GO:0050821">
    <property type="term" value="P:protein stabilization"/>
    <property type="evidence" value="ECO:0007669"/>
    <property type="project" value="TreeGrafter"/>
</dbReference>
<dbReference type="GO" id="GO:0005829">
    <property type="term" value="C:cytosol"/>
    <property type="evidence" value="ECO:0007669"/>
    <property type="project" value="TreeGrafter"/>
</dbReference>
<dbReference type="InterPro" id="IPR024930">
    <property type="entry name" value="Skp_dom_sf"/>
</dbReference>
<dbReference type="PANTHER" id="PTHR35089:SF1">
    <property type="entry name" value="CHAPERONE PROTEIN SKP"/>
    <property type="match status" value="1"/>
</dbReference>
<keyword evidence="3" id="KW-0175">Coiled coil</keyword>
<organism evidence="5 6">
    <name type="scientific">Paludibacter jiangxiensis</name>
    <dbReference type="NCBI Taxonomy" id="681398"/>
    <lineage>
        <taxon>Bacteria</taxon>
        <taxon>Pseudomonadati</taxon>
        <taxon>Bacteroidota</taxon>
        <taxon>Bacteroidia</taxon>
        <taxon>Bacteroidales</taxon>
        <taxon>Paludibacteraceae</taxon>
        <taxon>Paludibacter</taxon>
    </lineage>
</organism>
<evidence type="ECO:0000313" key="6">
    <source>
        <dbReference type="Proteomes" id="UP000076586"/>
    </source>
</evidence>
<dbReference type="EMBL" id="BDCR01000003">
    <property type="protein sequence ID" value="GAT62793.1"/>
    <property type="molecule type" value="Genomic_DNA"/>
</dbReference>
<feature type="coiled-coil region" evidence="3">
    <location>
        <begin position="42"/>
        <end position="109"/>
    </location>
</feature>
<dbReference type="SMART" id="SM00935">
    <property type="entry name" value="OmpH"/>
    <property type="match status" value="1"/>
</dbReference>
<evidence type="ECO:0000313" key="5">
    <source>
        <dbReference type="EMBL" id="GAT62793.1"/>
    </source>
</evidence>
<evidence type="ECO:0000256" key="1">
    <source>
        <dbReference type="ARBA" id="ARBA00009091"/>
    </source>
</evidence>
<dbReference type="Gene3D" id="3.30.910.20">
    <property type="entry name" value="Skp domain"/>
    <property type="match status" value="1"/>
</dbReference>
<name>A0A170ZLI5_9BACT</name>
<dbReference type="Pfam" id="PF03938">
    <property type="entry name" value="OmpH"/>
    <property type="match status" value="1"/>
</dbReference>
<dbReference type="OrthoDB" id="1524711at2"/>
<evidence type="ECO:0000256" key="3">
    <source>
        <dbReference type="SAM" id="Coils"/>
    </source>
</evidence>
<reference evidence="6" key="1">
    <citation type="submission" date="2016-04" db="EMBL/GenBank/DDBJ databases">
        <title>Draft genome sequence of Paludibacter jiangxiensis strain NM7.</title>
        <authorList>
            <person name="Qiu Y."/>
            <person name="Matsuura N."/>
            <person name="Ohashi A."/>
            <person name="Tourlousse M.D."/>
            <person name="Sekiguchi Y."/>
        </authorList>
    </citation>
    <scope>NUCLEOTIDE SEQUENCE [LARGE SCALE GENOMIC DNA]</scope>
    <source>
        <strain evidence="6">NM7</strain>
    </source>
</reference>
<accession>A0A170ZLI5</accession>
<dbReference type="AlphaFoldDB" id="A0A170ZLI5"/>